<reference evidence="1 2" key="1">
    <citation type="submission" date="2015-09" db="EMBL/GenBank/DDBJ databases">
        <title>Genome sequence, genome mining and natural product profiling of a biocontrol bacterium Streptomyces malaysiensis F913.</title>
        <authorList>
            <person name="Xu Y."/>
            <person name="Wei J."/>
            <person name="Xie J."/>
            <person name="Li T."/>
            <person name="Zhou Z."/>
        </authorList>
    </citation>
    <scope>NUCLEOTIDE SEQUENCE [LARGE SCALE GENOMIC DNA]</scope>
    <source>
        <strain evidence="1 2">F913</strain>
    </source>
</reference>
<organism evidence="1 2">
    <name type="scientific">Streptomyces malaysiensis</name>
    <dbReference type="NCBI Taxonomy" id="92644"/>
    <lineage>
        <taxon>Bacteria</taxon>
        <taxon>Bacillati</taxon>
        <taxon>Actinomycetota</taxon>
        <taxon>Actinomycetes</taxon>
        <taxon>Kitasatosporales</taxon>
        <taxon>Streptomycetaceae</taxon>
        <taxon>Streptomyces</taxon>
        <taxon>Streptomyces violaceusniger group</taxon>
    </lineage>
</organism>
<accession>A0A2J7Z209</accession>
<proteinExistence type="predicted"/>
<gene>
    <name evidence="1" type="ORF">SMF913_10224</name>
</gene>
<protein>
    <submittedName>
        <fullName evidence="1">Uncharacterized protein</fullName>
    </submittedName>
</protein>
<dbReference type="EMBL" id="LJIW01000001">
    <property type="protein sequence ID" value="PNG94199.1"/>
    <property type="molecule type" value="Genomic_DNA"/>
</dbReference>
<dbReference type="Proteomes" id="UP000236520">
    <property type="component" value="Unassembled WGS sequence"/>
</dbReference>
<evidence type="ECO:0000313" key="2">
    <source>
        <dbReference type="Proteomes" id="UP000236520"/>
    </source>
</evidence>
<sequence length="26" mass="3000">MEQPFAYKSMTHLQCVICTLHMADSD</sequence>
<name>A0A2J7Z209_STRMQ</name>
<evidence type="ECO:0000313" key="1">
    <source>
        <dbReference type="EMBL" id="PNG94199.1"/>
    </source>
</evidence>
<dbReference type="AlphaFoldDB" id="A0A2J7Z209"/>
<keyword evidence="2" id="KW-1185">Reference proteome</keyword>
<comment type="caution">
    <text evidence="1">The sequence shown here is derived from an EMBL/GenBank/DDBJ whole genome shotgun (WGS) entry which is preliminary data.</text>
</comment>